<proteinExistence type="predicted"/>
<protein>
    <recommendedName>
        <fullName evidence="1">Protein kinase domain-containing protein</fullName>
    </recommendedName>
</protein>
<dbReference type="PROSITE" id="PS50011">
    <property type="entry name" value="PROTEIN_KINASE_DOM"/>
    <property type="match status" value="1"/>
</dbReference>
<dbReference type="InterPro" id="IPR000719">
    <property type="entry name" value="Prot_kinase_dom"/>
</dbReference>
<dbReference type="GO" id="GO:0004672">
    <property type="term" value="F:protein kinase activity"/>
    <property type="evidence" value="ECO:0007669"/>
    <property type="project" value="InterPro"/>
</dbReference>
<dbReference type="Gene3D" id="1.10.510.10">
    <property type="entry name" value="Transferase(Phosphotransferase) domain 1"/>
    <property type="match status" value="1"/>
</dbReference>
<sequence>VSWSQELKQATPSLNGHIFQKKIGEGLFRSIWLAYDIKAKNNCSTKVLESSSTMMKEIDKEISALPRYFAAYKAGKDCIFVVDFIRLSYAGGRSFIVMELIKGQTLADCNMAKKGINWTCSDAKIIISEIAIALDYMHT</sequence>
<organism evidence="2 3">
    <name type="scientific">Cronartium quercuum f. sp. fusiforme G11</name>
    <dbReference type="NCBI Taxonomy" id="708437"/>
    <lineage>
        <taxon>Eukaryota</taxon>
        <taxon>Fungi</taxon>
        <taxon>Dikarya</taxon>
        <taxon>Basidiomycota</taxon>
        <taxon>Pucciniomycotina</taxon>
        <taxon>Pucciniomycetes</taxon>
        <taxon>Pucciniales</taxon>
        <taxon>Coleosporiaceae</taxon>
        <taxon>Cronartium</taxon>
    </lineage>
</organism>
<dbReference type="Proteomes" id="UP000886653">
    <property type="component" value="Unassembled WGS sequence"/>
</dbReference>
<dbReference type="GO" id="GO:0005524">
    <property type="term" value="F:ATP binding"/>
    <property type="evidence" value="ECO:0007669"/>
    <property type="project" value="InterPro"/>
</dbReference>
<evidence type="ECO:0000313" key="2">
    <source>
        <dbReference type="EMBL" id="KAG0140630.1"/>
    </source>
</evidence>
<evidence type="ECO:0000259" key="1">
    <source>
        <dbReference type="PROSITE" id="PS50011"/>
    </source>
</evidence>
<dbReference type="InterPro" id="IPR011009">
    <property type="entry name" value="Kinase-like_dom_sf"/>
</dbReference>
<comment type="caution">
    <text evidence="2">The sequence shown here is derived from an EMBL/GenBank/DDBJ whole genome shotgun (WGS) entry which is preliminary data.</text>
</comment>
<gene>
    <name evidence="2" type="ORF">CROQUDRAFT_689770</name>
</gene>
<accession>A0A9P6NB68</accession>
<dbReference type="AlphaFoldDB" id="A0A9P6NB68"/>
<feature type="non-terminal residue" evidence="2">
    <location>
        <position position="1"/>
    </location>
</feature>
<reference evidence="2" key="1">
    <citation type="submission" date="2013-11" db="EMBL/GenBank/DDBJ databases">
        <title>Genome sequence of the fusiform rust pathogen reveals effectors for host alternation and coevolution with pine.</title>
        <authorList>
            <consortium name="DOE Joint Genome Institute"/>
            <person name="Smith K."/>
            <person name="Pendleton A."/>
            <person name="Kubisiak T."/>
            <person name="Anderson C."/>
            <person name="Salamov A."/>
            <person name="Aerts A."/>
            <person name="Riley R."/>
            <person name="Clum A."/>
            <person name="Lindquist E."/>
            <person name="Ence D."/>
            <person name="Campbell M."/>
            <person name="Kronenberg Z."/>
            <person name="Feau N."/>
            <person name="Dhillon B."/>
            <person name="Hamelin R."/>
            <person name="Burleigh J."/>
            <person name="Smith J."/>
            <person name="Yandell M."/>
            <person name="Nelson C."/>
            <person name="Grigoriev I."/>
            <person name="Davis J."/>
        </authorList>
    </citation>
    <scope>NUCLEOTIDE SEQUENCE</scope>
    <source>
        <strain evidence="2">G11</strain>
    </source>
</reference>
<name>A0A9P6NB68_9BASI</name>
<keyword evidence="3" id="KW-1185">Reference proteome</keyword>
<feature type="domain" description="Protein kinase" evidence="1">
    <location>
        <begin position="17"/>
        <end position="139"/>
    </location>
</feature>
<dbReference type="SUPFAM" id="SSF56112">
    <property type="entry name" value="Protein kinase-like (PK-like)"/>
    <property type="match status" value="1"/>
</dbReference>
<evidence type="ECO:0000313" key="3">
    <source>
        <dbReference type="Proteomes" id="UP000886653"/>
    </source>
</evidence>
<dbReference type="EMBL" id="MU167430">
    <property type="protein sequence ID" value="KAG0140630.1"/>
    <property type="molecule type" value="Genomic_DNA"/>
</dbReference>